<dbReference type="Gene3D" id="1.10.8.60">
    <property type="match status" value="1"/>
</dbReference>
<dbReference type="InterPro" id="IPR003593">
    <property type="entry name" value="AAA+_ATPase"/>
</dbReference>
<evidence type="ECO:0000313" key="3">
    <source>
        <dbReference type="EMBL" id="KAJ1976913.1"/>
    </source>
</evidence>
<dbReference type="OrthoDB" id="10254455at2759"/>
<dbReference type="InterPro" id="IPR003960">
    <property type="entry name" value="ATPase_AAA_CS"/>
</dbReference>
<accession>A0A9W8EBP9</accession>
<sequence length="844" mass="91405">MRLQPRQLPEVADLPPQSQRVHTERDVAYVSWATLDNFKVGSGSSTTYAHVCAAHNAVQASSSASSLLVELWAFFPREREPAAALDLQTVLPQSVGPAQSLRTPTKPVPTARFNFSPSATDSPTTPPRHSSASGWQHDPTDMTSPQNFKADTIYLTRTHLEVLFPAWKHGFSVTTVYPTVTLTLVPANHVPPCDRLVLQASHQDILVSGITDQTPKWLTSRLVRIGSVVDYQITKQFSLHFKVTAVNSTLSSQSVPRPTPNPHADALNPLVEIGYARTSATTAIQLSLMEPNATADPLCPWPVAAGTPMPSLGEFLSTLGAHASRLKQLWDVTYGAQSPFATNLPLTGHTTVLLTGSPGIGKTFVVCELARFYGAHVLTLDVGQLAQEFPGDMARGVFQYFDWATRHPTILPAERPVVMLLENLELFTPRGDAAAPLGLALKWALRPLQSPSALKASNCQPTLPIVVCATSSAPEAIDPDIRQLFVDDIELTMPTPAQRRRIFEYWLASHHPALKWPPLVTDQLVAQTHGYTPADIDRLGRNLEPLFSLPSTSSPHSPLSLDLPAPLVQGFCRQIQPSLLKAASQTSTDATASSSPPYCSGVQWADIGGLADAKQTLKETVVWYYQHIAAFRRLSIQPRRGLLLHGPPGTGKTLLARAVAAESHANFISISIPQLIKGEVKALFGRKDTGGQLGKNLISQFLLELDAIGDGHDRCQVVVLAATNHLTAIDPSILRPGRLDTLIPILPPAAVERKAILAIHGSRLHGVDTSTIDWDRLADNSAGLTGADLKGIVNKAGHHALSRAWQQVPKDIPNTVKEVCQRVVVTQADFDRALVEFGARIAGQ</sequence>
<dbReference type="InterPro" id="IPR041569">
    <property type="entry name" value="AAA_lid_3"/>
</dbReference>
<dbReference type="PANTHER" id="PTHR23077">
    <property type="entry name" value="AAA-FAMILY ATPASE"/>
    <property type="match status" value="1"/>
</dbReference>
<evidence type="ECO:0000256" key="1">
    <source>
        <dbReference type="SAM" id="MobiDB-lite"/>
    </source>
</evidence>
<dbReference type="InterPro" id="IPR050168">
    <property type="entry name" value="AAA_ATPase_domain"/>
</dbReference>
<dbReference type="SUPFAM" id="SSF52540">
    <property type="entry name" value="P-loop containing nucleoside triphosphate hydrolases"/>
    <property type="match status" value="2"/>
</dbReference>
<dbReference type="InterPro" id="IPR003959">
    <property type="entry name" value="ATPase_AAA_core"/>
</dbReference>
<dbReference type="GO" id="GO:0005524">
    <property type="term" value="F:ATP binding"/>
    <property type="evidence" value="ECO:0007669"/>
    <property type="project" value="InterPro"/>
</dbReference>
<dbReference type="PROSITE" id="PS00674">
    <property type="entry name" value="AAA"/>
    <property type="match status" value="1"/>
</dbReference>
<dbReference type="AlphaFoldDB" id="A0A9W8EBP9"/>
<feature type="region of interest" description="Disordered" evidence="1">
    <location>
        <begin position="1"/>
        <end position="20"/>
    </location>
</feature>
<feature type="domain" description="AAA+ ATPase" evidence="2">
    <location>
        <begin position="638"/>
        <end position="749"/>
    </location>
</feature>
<dbReference type="Proteomes" id="UP001151582">
    <property type="component" value="Unassembled WGS sequence"/>
</dbReference>
<protein>
    <recommendedName>
        <fullName evidence="2">AAA+ ATPase domain-containing protein</fullName>
    </recommendedName>
</protein>
<reference evidence="3" key="1">
    <citation type="submission" date="2022-07" db="EMBL/GenBank/DDBJ databases">
        <title>Phylogenomic reconstructions and comparative analyses of Kickxellomycotina fungi.</title>
        <authorList>
            <person name="Reynolds N.K."/>
            <person name="Stajich J.E."/>
            <person name="Barry K."/>
            <person name="Grigoriev I.V."/>
            <person name="Crous P."/>
            <person name="Smith M.E."/>
        </authorList>
    </citation>
    <scope>NUCLEOTIDE SEQUENCE</scope>
    <source>
        <strain evidence="3">RSA 567</strain>
    </source>
</reference>
<feature type="region of interest" description="Disordered" evidence="1">
    <location>
        <begin position="96"/>
        <end position="142"/>
    </location>
</feature>
<keyword evidence="4" id="KW-1185">Reference proteome</keyword>
<dbReference type="EMBL" id="JANBQB010000390">
    <property type="protein sequence ID" value="KAJ1976913.1"/>
    <property type="molecule type" value="Genomic_DNA"/>
</dbReference>
<feature type="domain" description="AAA+ ATPase" evidence="2">
    <location>
        <begin position="348"/>
        <end position="490"/>
    </location>
</feature>
<dbReference type="InterPro" id="IPR027417">
    <property type="entry name" value="P-loop_NTPase"/>
</dbReference>
<comment type="caution">
    <text evidence="3">The sequence shown here is derived from an EMBL/GenBank/DDBJ whole genome shotgun (WGS) entry which is preliminary data.</text>
</comment>
<dbReference type="SMART" id="SM00382">
    <property type="entry name" value="AAA"/>
    <property type="match status" value="2"/>
</dbReference>
<dbReference type="PANTHER" id="PTHR23077:SF117">
    <property type="entry name" value="AAA+ ATPASE DOMAIN-CONTAINING PROTEIN"/>
    <property type="match status" value="1"/>
</dbReference>
<dbReference type="Pfam" id="PF17862">
    <property type="entry name" value="AAA_lid_3"/>
    <property type="match status" value="1"/>
</dbReference>
<dbReference type="GO" id="GO:0016887">
    <property type="term" value="F:ATP hydrolysis activity"/>
    <property type="evidence" value="ECO:0007669"/>
    <property type="project" value="InterPro"/>
</dbReference>
<evidence type="ECO:0000259" key="2">
    <source>
        <dbReference type="SMART" id="SM00382"/>
    </source>
</evidence>
<evidence type="ECO:0000313" key="4">
    <source>
        <dbReference type="Proteomes" id="UP001151582"/>
    </source>
</evidence>
<organism evidence="3 4">
    <name type="scientific">Dimargaris verticillata</name>
    <dbReference type="NCBI Taxonomy" id="2761393"/>
    <lineage>
        <taxon>Eukaryota</taxon>
        <taxon>Fungi</taxon>
        <taxon>Fungi incertae sedis</taxon>
        <taxon>Zoopagomycota</taxon>
        <taxon>Kickxellomycotina</taxon>
        <taxon>Dimargaritomycetes</taxon>
        <taxon>Dimargaritales</taxon>
        <taxon>Dimargaritaceae</taxon>
        <taxon>Dimargaris</taxon>
    </lineage>
</organism>
<proteinExistence type="predicted"/>
<dbReference type="Gene3D" id="3.40.50.300">
    <property type="entry name" value="P-loop containing nucleotide triphosphate hydrolases"/>
    <property type="match status" value="3"/>
</dbReference>
<dbReference type="Pfam" id="PF00004">
    <property type="entry name" value="AAA"/>
    <property type="match status" value="2"/>
</dbReference>
<gene>
    <name evidence="3" type="ORF">H4R34_003800</name>
</gene>
<name>A0A9W8EBP9_9FUNG</name>